<dbReference type="EMBL" id="BAAANY010000009">
    <property type="protein sequence ID" value="GAA1678308.1"/>
    <property type="molecule type" value="Genomic_DNA"/>
</dbReference>
<feature type="transmembrane region" description="Helical" evidence="1">
    <location>
        <begin position="29"/>
        <end position="52"/>
    </location>
</feature>
<keyword evidence="1" id="KW-0472">Membrane</keyword>
<sequence length="270" mass="26184">MDSVVALDQSRAGSVLGCPSAALLRRLGLLIGLAVGGWIALALLTSVAAHAASTDPGNARTDVLTASSRAATGADPAAAPITGLSQTLNAPATTDTAPATDVVSQASAPVAGTIERPLTAVAATVGSVVEPIGSAVRLVTDALPALGLGSSRLVAAVHVTARTSGFAQTVATTVPRHPAGLPAIIKLVRPHSVGTAPIALPRHPVPAGTAGLPDLASAPAGTAHVAGGSAAAAIPAARVTVPAPTGLAATRPAGSWRVRNTALDPSVSPD</sequence>
<evidence type="ECO:0000313" key="3">
    <source>
        <dbReference type="Proteomes" id="UP001500618"/>
    </source>
</evidence>
<evidence type="ECO:0000313" key="2">
    <source>
        <dbReference type="EMBL" id="GAA1678308.1"/>
    </source>
</evidence>
<keyword evidence="1" id="KW-1133">Transmembrane helix</keyword>
<gene>
    <name evidence="2" type="ORF">GCM10009765_29520</name>
</gene>
<dbReference type="Proteomes" id="UP001500618">
    <property type="component" value="Unassembled WGS sequence"/>
</dbReference>
<proteinExistence type="predicted"/>
<keyword evidence="1" id="KW-0812">Transmembrane</keyword>
<accession>A0ABP4SVJ6</accession>
<organism evidence="2 3">
    <name type="scientific">Fodinicola feengrottensis</name>
    <dbReference type="NCBI Taxonomy" id="435914"/>
    <lineage>
        <taxon>Bacteria</taxon>
        <taxon>Bacillati</taxon>
        <taxon>Actinomycetota</taxon>
        <taxon>Actinomycetes</taxon>
        <taxon>Mycobacteriales</taxon>
        <taxon>Fodinicola</taxon>
    </lineage>
</organism>
<name>A0ABP4SVJ6_9ACTN</name>
<evidence type="ECO:0000256" key="1">
    <source>
        <dbReference type="SAM" id="Phobius"/>
    </source>
</evidence>
<comment type="caution">
    <text evidence="2">The sequence shown here is derived from an EMBL/GenBank/DDBJ whole genome shotgun (WGS) entry which is preliminary data.</text>
</comment>
<keyword evidence="3" id="KW-1185">Reference proteome</keyword>
<reference evidence="3" key="1">
    <citation type="journal article" date="2019" name="Int. J. Syst. Evol. Microbiol.">
        <title>The Global Catalogue of Microorganisms (GCM) 10K type strain sequencing project: providing services to taxonomists for standard genome sequencing and annotation.</title>
        <authorList>
            <consortium name="The Broad Institute Genomics Platform"/>
            <consortium name="The Broad Institute Genome Sequencing Center for Infectious Disease"/>
            <person name="Wu L."/>
            <person name="Ma J."/>
        </authorList>
    </citation>
    <scope>NUCLEOTIDE SEQUENCE [LARGE SCALE GENOMIC DNA]</scope>
    <source>
        <strain evidence="3">JCM 14718</strain>
    </source>
</reference>
<protein>
    <submittedName>
        <fullName evidence="2">Uncharacterized protein</fullName>
    </submittedName>
</protein>